<feature type="compositionally biased region" description="Basic and acidic residues" evidence="1">
    <location>
        <begin position="188"/>
        <end position="234"/>
    </location>
</feature>
<gene>
    <name evidence="2" type="ORF">Tco_0726828</name>
</gene>
<evidence type="ECO:0000313" key="2">
    <source>
        <dbReference type="EMBL" id="GJS76947.1"/>
    </source>
</evidence>
<dbReference type="EMBL" id="BQNB010010412">
    <property type="protein sequence ID" value="GJS76947.1"/>
    <property type="molecule type" value="Genomic_DNA"/>
</dbReference>
<name>A0ABQ4YJ77_9ASTR</name>
<accession>A0ABQ4YJ77</accession>
<feature type="compositionally biased region" description="Acidic residues" evidence="1">
    <location>
        <begin position="129"/>
        <end position="142"/>
    </location>
</feature>
<comment type="caution">
    <text evidence="2">The sequence shown here is derived from an EMBL/GenBank/DDBJ whole genome shotgun (WGS) entry which is preliminary data.</text>
</comment>
<dbReference type="PANTHER" id="PTHR46148:SF59">
    <property type="entry name" value="NUCLEOTIDYLTRANSFERASE, RIBONUCLEASE H"/>
    <property type="match status" value="1"/>
</dbReference>
<reference evidence="2" key="2">
    <citation type="submission" date="2022-01" db="EMBL/GenBank/DDBJ databases">
        <authorList>
            <person name="Yamashiro T."/>
            <person name="Shiraishi A."/>
            <person name="Satake H."/>
            <person name="Nakayama K."/>
        </authorList>
    </citation>
    <scope>NUCLEOTIDE SEQUENCE</scope>
</reference>
<evidence type="ECO:0000256" key="1">
    <source>
        <dbReference type="SAM" id="MobiDB-lite"/>
    </source>
</evidence>
<proteinExistence type="predicted"/>
<dbReference type="Proteomes" id="UP001151760">
    <property type="component" value="Unassembled WGS sequence"/>
</dbReference>
<sequence>MYLTLKKCYADEPFVVLLDGLHIDDKLYFVEEPAEIMDREVKRLKQIRILIVKVRWNSRRGPKFTWEREDQFRKKIVTESVSESAKGKKTMQKFYRVYTIQDTPRPASKVKTTAVTYQRPSLKVILEWGDEQDSEFSDDDNDDVKKDDKDGDADDEGDDHVNDTQDADDEDHETESDEDEIYRYTIRVCKDKDVEMKDAEVEESDKGKEKVTDLAKEEAENTSEAKDDTKKTEHPPSSSSLSVSSGFGDQFLKLSSDSSLVSTVKDSVDTYVSSLLDIPI</sequence>
<organism evidence="2 3">
    <name type="scientific">Tanacetum coccineum</name>
    <dbReference type="NCBI Taxonomy" id="301880"/>
    <lineage>
        <taxon>Eukaryota</taxon>
        <taxon>Viridiplantae</taxon>
        <taxon>Streptophyta</taxon>
        <taxon>Embryophyta</taxon>
        <taxon>Tracheophyta</taxon>
        <taxon>Spermatophyta</taxon>
        <taxon>Magnoliopsida</taxon>
        <taxon>eudicotyledons</taxon>
        <taxon>Gunneridae</taxon>
        <taxon>Pentapetalae</taxon>
        <taxon>asterids</taxon>
        <taxon>campanulids</taxon>
        <taxon>Asterales</taxon>
        <taxon>Asteraceae</taxon>
        <taxon>Asteroideae</taxon>
        <taxon>Anthemideae</taxon>
        <taxon>Anthemidinae</taxon>
        <taxon>Tanacetum</taxon>
    </lineage>
</organism>
<evidence type="ECO:0000313" key="3">
    <source>
        <dbReference type="Proteomes" id="UP001151760"/>
    </source>
</evidence>
<feature type="region of interest" description="Disordered" evidence="1">
    <location>
        <begin position="129"/>
        <end position="248"/>
    </location>
</feature>
<keyword evidence="3" id="KW-1185">Reference proteome</keyword>
<reference evidence="2" key="1">
    <citation type="journal article" date="2022" name="Int. J. Mol. Sci.">
        <title>Draft Genome of Tanacetum Coccineum: Genomic Comparison of Closely Related Tanacetum-Family Plants.</title>
        <authorList>
            <person name="Yamashiro T."/>
            <person name="Shiraishi A."/>
            <person name="Nakayama K."/>
            <person name="Satake H."/>
        </authorList>
    </citation>
    <scope>NUCLEOTIDE SEQUENCE</scope>
</reference>
<evidence type="ECO:0008006" key="4">
    <source>
        <dbReference type="Google" id="ProtNLM"/>
    </source>
</evidence>
<feature type="compositionally biased region" description="Acidic residues" evidence="1">
    <location>
        <begin position="165"/>
        <end position="180"/>
    </location>
</feature>
<dbReference type="PANTHER" id="PTHR46148">
    <property type="entry name" value="CHROMO DOMAIN-CONTAINING PROTEIN"/>
    <property type="match status" value="1"/>
</dbReference>
<protein>
    <recommendedName>
        <fullName evidence="4">Reverse transcriptase domain-containing protein</fullName>
    </recommendedName>
</protein>